<dbReference type="SMART" id="SM01149">
    <property type="entry name" value="DUF1237"/>
    <property type="match status" value="1"/>
</dbReference>
<dbReference type="PANTHER" id="PTHR31047:SF0">
    <property type="entry name" value="MEIOTICALLY UP-REGULATED GENE 157 PROTEIN"/>
    <property type="match status" value="1"/>
</dbReference>
<dbReference type="InterPro" id="IPR008928">
    <property type="entry name" value="6-hairpin_glycosidase_sf"/>
</dbReference>
<keyword evidence="2" id="KW-1185">Reference proteome</keyword>
<dbReference type="RefSeq" id="WP_136771429.1">
    <property type="nucleotide sequence ID" value="NZ_CP156074.1"/>
</dbReference>
<dbReference type="Proteomes" id="UP000310016">
    <property type="component" value="Unassembled WGS sequence"/>
</dbReference>
<gene>
    <name evidence="1" type="ORF">FAZ21_01105</name>
</gene>
<dbReference type="Gene3D" id="1.50.10.10">
    <property type="match status" value="1"/>
</dbReference>
<dbReference type="Pfam" id="PF06824">
    <property type="entry name" value="Glyco_hydro_125"/>
    <property type="match status" value="1"/>
</dbReference>
<dbReference type="GO" id="GO:0016787">
    <property type="term" value="F:hydrolase activity"/>
    <property type="evidence" value="ECO:0007669"/>
    <property type="project" value="UniProtKB-KW"/>
</dbReference>
<name>A0A4U0QRQ5_9NEIS</name>
<sequence>MNAPHRPETPRFRSAAVEARLAQVAALIDDEALRRMFTQCYPNTLDTTVRHTPDDGSGQPDTFVITGDIHALWLRDSAAQVWPYLPLLREDDALRHMVAGLVRRHARCLLLDPYANAFNDGPGDSEWASDQTEMRPELHERKWELDSPCYAIRLAHGYWHASGDAAPFDADWLAAMRAVLDTLRAQQRKRDRGPYRFRRLTAWQSDTLPCDGWGNPARPVGLIASMFRPSDDACVLPFLVPSNCFAVVALRQLAELVDALYRDPSFAAECRALADEVDEAIRRHAIVHHPVHGEVFAFEVDGFGNALFMDDGNVPSLLSLPYLGYVTADDPVYRATRALALSHDNPWYFSDAALGLAGVGSPHTLAPMVWPMGIVMRALTSDDDAEIADCLRMLRASDAGTGLMHESFDVHDPAHYTRAWFAWANTLFGELIVTLAGQRPHLLKGRY</sequence>
<dbReference type="GO" id="GO:0005975">
    <property type="term" value="P:carbohydrate metabolic process"/>
    <property type="evidence" value="ECO:0007669"/>
    <property type="project" value="InterPro"/>
</dbReference>
<dbReference type="PANTHER" id="PTHR31047">
    <property type="entry name" value="MEIOTICALLY UP-REGULATED GENE 157 PROTEIN"/>
    <property type="match status" value="1"/>
</dbReference>
<dbReference type="InterPro" id="IPR012341">
    <property type="entry name" value="6hp_glycosidase-like_sf"/>
</dbReference>
<dbReference type="AlphaFoldDB" id="A0A4U0QRQ5"/>
<dbReference type="OrthoDB" id="181472at2"/>
<evidence type="ECO:0000313" key="1">
    <source>
        <dbReference type="EMBL" id="TJZ78914.1"/>
    </source>
</evidence>
<dbReference type="SUPFAM" id="SSF48208">
    <property type="entry name" value="Six-hairpin glycosidases"/>
    <property type="match status" value="1"/>
</dbReference>
<evidence type="ECO:0000313" key="2">
    <source>
        <dbReference type="Proteomes" id="UP000310016"/>
    </source>
</evidence>
<organism evidence="1 2">
    <name type="scientific">Chitiniphilus eburneus</name>
    <dbReference type="NCBI Taxonomy" id="2571148"/>
    <lineage>
        <taxon>Bacteria</taxon>
        <taxon>Pseudomonadati</taxon>
        <taxon>Pseudomonadota</taxon>
        <taxon>Betaproteobacteria</taxon>
        <taxon>Neisseriales</taxon>
        <taxon>Chitinibacteraceae</taxon>
        <taxon>Chitiniphilus</taxon>
    </lineage>
</organism>
<comment type="caution">
    <text evidence="1">The sequence shown here is derived from an EMBL/GenBank/DDBJ whole genome shotgun (WGS) entry which is preliminary data.</text>
</comment>
<reference evidence="1 2" key="1">
    <citation type="submission" date="2019-04" db="EMBL/GenBank/DDBJ databases">
        <title>Chitiniphilus eburnea sp. nov., a novel chitinolytic bacterium isolated from aquaculture sludge.</title>
        <authorList>
            <person name="Sheng M."/>
        </authorList>
    </citation>
    <scope>NUCLEOTIDE SEQUENCE [LARGE SCALE GENOMIC DNA]</scope>
    <source>
        <strain evidence="1 2">HX-2-15</strain>
    </source>
</reference>
<dbReference type="EMBL" id="SUMF01000001">
    <property type="protein sequence ID" value="TJZ78914.1"/>
    <property type="molecule type" value="Genomic_DNA"/>
</dbReference>
<accession>A0A4U0QRQ5</accession>
<proteinExistence type="predicted"/>
<dbReference type="PIRSF" id="PIRSF028846">
    <property type="entry name" value="UCP028846"/>
    <property type="match status" value="1"/>
</dbReference>
<protein>
    <submittedName>
        <fullName evidence="1">Glycoside hydrolase family 125 protein</fullName>
    </submittedName>
</protein>
<keyword evidence="1" id="KW-0378">Hydrolase</keyword>
<dbReference type="InterPro" id="IPR008313">
    <property type="entry name" value="GH125"/>
</dbReference>